<dbReference type="EMBL" id="JBCFQK010000027">
    <property type="protein sequence ID" value="MFA9195628.1"/>
    <property type="molecule type" value="Genomic_DNA"/>
</dbReference>
<dbReference type="InterPro" id="IPR053142">
    <property type="entry name" value="PchR_regulatory_protein"/>
</dbReference>
<evidence type="ECO:0000313" key="4">
    <source>
        <dbReference type="EMBL" id="MFA9195628.1"/>
    </source>
</evidence>
<proteinExistence type="predicted"/>
<name>A0ABV4TNG5_9FLAO</name>
<dbReference type="RefSeq" id="WP_373392939.1">
    <property type="nucleotide sequence ID" value="NZ_JBCFQJ010000015.1"/>
</dbReference>
<dbReference type="Proteomes" id="UP001574170">
    <property type="component" value="Unassembled WGS sequence"/>
</dbReference>
<sequence>MKTIALTSNSLLSIFEQLQEQLGGKLQIKSNEFKLEIDNEIGRGLISGICIEKAICYIEYEINFTENVSIIYHHDNAYSIHFGYCSNGCLIQSFGEDGKKSKLNQFQTGIYSNSSKKNTFFSFSKNQQINVSMISVDTLFVNNSELKEQLKNTFLKNKESNQLCYIGSLNLRIAEKINSLNTINQKGIVRNLLINSNIYLILALEIEQHKYDLTKVENSFISLSQSDMKIVNRISEYIKMNPEIQYSLKYLCKKFGVSSFKLQEGFKIMHNRTVTDFIRNIRVEVAENLIRTSELNISEIVYTVGLTSRSYFSKIFKEKYNCSPKHYQNHQNKIGITG</sequence>
<dbReference type="SMART" id="SM00342">
    <property type="entry name" value="HTH_ARAC"/>
    <property type="match status" value="1"/>
</dbReference>
<evidence type="ECO:0000256" key="2">
    <source>
        <dbReference type="ARBA" id="ARBA00023163"/>
    </source>
</evidence>
<comment type="caution">
    <text evidence="4">The sequence shown here is derived from an EMBL/GenBank/DDBJ whole genome shotgun (WGS) entry which is preliminary data.</text>
</comment>
<dbReference type="SUPFAM" id="SSF46689">
    <property type="entry name" value="Homeodomain-like"/>
    <property type="match status" value="1"/>
</dbReference>
<dbReference type="PANTHER" id="PTHR47893">
    <property type="entry name" value="REGULATORY PROTEIN PCHR"/>
    <property type="match status" value="1"/>
</dbReference>
<accession>A0ABV4TNG5</accession>
<reference evidence="4 5" key="1">
    <citation type="submission" date="2024-04" db="EMBL/GenBank/DDBJ databases">
        <title>New Clade of Flavobacterium.</title>
        <authorList>
            <person name="Matos L."/>
            <person name="Proenca D.N."/>
            <person name="Fransisco R.M."/>
            <person name="Chung A.P."/>
            <person name="Maccario L."/>
            <person name="Sorensen S.J."/>
            <person name="Morais P.V."/>
        </authorList>
    </citation>
    <scope>NUCLEOTIDE SEQUENCE [LARGE SCALE GENOMIC DNA]</scope>
    <source>
        <strain evidence="4 5">FBOR7N2.3</strain>
    </source>
</reference>
<protein>
    <submittedName>
        <fullName evidence="4">AraC family transcriptional regulator</fullName>
    </submittedName>
</protein>
<gene>
    <name evidence="4" type="ORF">AAGV33_14545</name>
</gene>
<dbReference type="Gene3D" id="1.10.10.60">
    <property type="entry name" value="Homeodomain-like"/>
    <property type="match status" value="1"/>
</dbReference>
<dbReference type="PROSITE" id="PS01124">
    <property type="entry name" value="HTH_ARAC_FAMILY_2"/>
    <property type="match status" value="1"/>
</dbReference>
<dbReference type="InterPro" id="IPR018060">
    <property type="entry name" value="HTH_AraC"/>
</dbReference>
<evidence type="ECO:0000259" key="3">
    <source>
        <dbReference type="PROSITE" id="PS01124"/>
    </source>
</evidence>
<dbReference type="InterPro" id="IPR009057">
    <property type="entry name" value="Homeodomain-like_sf"/>
</dbReference>
<keyword evidence="2" id="KW-0804">Transcription</keyword>
<evidence type="ECO:0000313" key="5">
    <source>
        <dbReference type="Proteomes" id="UP001574170"/>
    </source>
</evidence>
<evidence type="ECO:0000256" key="1">
    <source>
        <dbReference type="ARBA" id="ARBA00023015"/>
    </source>
</evidence>
<dbReference type="Pfam" id="PF12833">
    <property type="entry name" value="HTH_18"/>
    <property type="match status" value="1"/>
</dbReference>
<feature type="domain" description="HTH araC/xylS-type" evidence="3">
    <location>
        <begin position="232"/>
        <end position="330"/>
    </location>
</feature>
<dbReference type="PANTHER" id="PTHR47893:SF1">
    <property type="entry name" value="REGULATORY PROTEIN PCHR"/>
    <property type="match status" value="1"/>
</dbReference>
<keyword evidence="1" id="KW-0805">Transcription regulation</keyword>
<organism evidence="4 5">
    <name type="scientific">Flavobacterium magnesitis</name>
    <dbReference type="NCBI Taxonomy" id="3138077"/>
    <lineage>
        <taxon>Bacteria</taxon>
        <taxon>Pseudomonadati</taxon>
        <taxon>Bacteroidota</taxon>
        <taxon>Flavobacteriia</taxon>
        <taxon>Flavobacteriales</taxon>
        <taxon>Flavobacteriaceae</taxon>
        <taxon>Flavobacterium</taxon>
    </lineage>
</organism>
<keyword evidence="5" id="KW-1185">Reference proteome</keyword>